<name>A0A375FQ56_9BURK</name>
<evidence type="ECO:0000313" key="1">
    <source>
        <dbReference type="EMBL" id="SPC07437.1"/>
    </source>
</evidence>
<proteinExistence type="predicted"/>
<organism evidence="1 2">
    <name type="scientific">Cupriavidus oxalaticus</name>
    <dbReference type="NCBI Taxonomy" id="96344"/>
    <lineage>
        <taxon>Bacteria</taxon>
        <taxon>Pseudomonadati</taxon>
        <taxon>Pseudomonadota</taxon>
        <taxon>Betaproteobacteria</taxon>
        <taxon>Burkholderiales</taxon>
        <taxon>Burkholderiaceae</taxon>
        <taxon>Cupriavidus</taxon>
    </lineage>
</organism>
<comment type="caution">
    <text evidence="1">The sequence shown here is derived from an EMBL/GenBank/DDBJ whole genome shotgun (WGS) entry which is preliminary data.</text>
</comment>
<dbReference type="EMBL" id="OGUS01000073">
    <property type="protein sequence ID" value="SPC07437.1"/>
    <property type="molecule type" value="Genomic_DNA"/>
</dbReference>
<gene>
    <name evidence="1" type="ORF">CO2235_U670050</name>
</gene>
<protein>
    <submittedName>
        <fullName evidence="1">Uncharacterized protein</fullName>
    </submittedName>
</protein>
<dbReference type="Proteomes" id="UP000256862">
    <property type="component" value="Unassembled WGS sequence"/>
</dbReference>
<dbReference type="AlphaFoldDB" id="A0A375FQ56"/>
<evidence type="ECO:0000313" key="2">
    <source>
        <dbReference type="Proteomes" id="UP000256862"/>
    </source>
</evidence>
<reference evidence="2" key="1">
    <citation type="submission" date="2018-01" db="EMBL/GenBank/DDBJ databases">
        <authorList>
            <person name="Gaut B.S."/>
            <person name="Morton B.R."/>
            <person name="Clegg M.T."/>
            <person name="Duvall M.R."/>
        </authorList>
    </citation>
    <scope>NUCLEOTIDE SEQUENCE [LARGE SCALE GENOMIC DNA]</scope>
</reference>
<sequence>MGPADALVESCGVIASLLIRVRFATATEFASAHCFAAAGDCRDVTTLVRPVIFVVPGTNFREN</sequence>
<accession>A0A375FQ56</accession>